<gene>
    <name evidence="3" type="ORF">PoB_007119800</name>
</gene>
<keyword evidence="4" id="KW-1185">Reference proteome</keyword>
<dbReference type="GO" id="GO:0016020">
    <property type="term" value="C:membrane"/>
    <property type="evidence" value="ECO:0007669"/>
    <property type="project" value="InterPro"/>
</dbReference>
<evidence type="ECO:0000313" key="4">
    <source>
        <dbReference type="Proteomes" id="UP000735302"/>
    </source>
</evidence>
<dbReference type="EMBL" id="BLXT01007982">
    <property type="protein sequence ID" value="GFO44693.1"/>
    <property type="molecule type" value="Genomic_DNA"/>
</dbReference>
<proteinExistence type="predicted"/>
<evidence type="ECO:0000313" key="3">
    <source>
        <dbReference type="EMBL" id="GFO44693.1"/>
    </source>
</evidence>
<dbReference type="Gene3D" id="4.10.1240.10">
    <property type="entry name" value="GPCR, family 2, extracellular hormone receptor domain"/>
    <property type="match status" value="1"/>
</dbReference>
<dbReference type="PROSITE" id="PS50227">
    <property type="entry name" value="G_PROTEIN_RECEP_F2_3"/>
    <property type="match status" value="1"/>
</dbReference>
<dbReference type="SUPFAM" id="SSF111418">
    <property type="entry name" value="Hormone receptor domain"/>
    <property type="match status" value="1"/>
</dbReference>
<protein>
    <recommendedName>
        <fullName evidence="2">G-protein coupled receptors family 2 profile 1 domain-containing protein</fullName>
    </recommendedName>
</protein>
<name>A0AAV4DKU2_9GAST</name>
<feature type="region of interest" description="Disordered" evidence="1">
    <location>
        <begin position="170"/>
        <end position="194"/>
    </location>
</feature>
<evidence type="ECO:0000256" key="1">
    <source>
        <dbReference type="SAM" id="MobiDB-lite"/>
    </source>
</evidence>
<reference evidence="3 4" key="1">
    <citation type="journal article" date="2021" name="Elife">
        <title>Chloroplast acquisition without the gene transfer in kleptoplastic sea slugs, Plakobranchus ocellatus.</title>
        <authorList>
            <person name="Maeda T."/>
            <person name="Takahashi S."/>
            <person name="Yoshida T."/>
            <person name="Shimamura S."/>
            <person name="Takaki Y."/>
            <person name="Nagai Y."/>
            <person name="Toyoda A."/>
            <person name="Suzuki Y."/>
            <person name="Arimoto A."/>
            <person name="Ishii H."/>
            <person name="Satoh N."/>
            <person name="Nishiyama T."/>
            <person name="Hasebe M."/>
            <person name="Maruyama T."/>
            <person name="Minagawa J."/>
            <person name="Obokata J."/>
            <person name="Shigenobu S."/>
        </authorList>
    </citation>
    <scope>NUCLEOTIDE SEQUENCE [LARGE SCALE GENOMIC DNA]</scope>
</reference>
<evidence type="ECO:0000259" key="2">
    <source>
        <dbReference type="PROSITE" id="PS50227"/>
    </source>
</evidence>
<dbReference type="InterPro" id="IPR001879">
    <property type="entry name" value="GPCR_2_extracellular_dom"/>
</dbReference>
<dbReference type="GO" id="GO:0004930">
    <property type="term" value="F:G protein-coupled receptor activity"/>
    <property type="evidence" value="ECO:0007669"/>
    <property type="project" value="InterPro"/>
</dbReference>
<dbReference type="Proteomes" id="UP000735302">
    <property type="component" value="Unassembled WGS sequence"/>
</dbReference>
<feature type="domain" description="G-protein coupled receptors family 2 profile 1" evidence="2">
    <location>
        <begin position="113"/>
        <end position="183"/>
    </location>
</feature>
<comment type="caution">
    <text evidence="3">The sequence shown here is derived from an EMBL/GenBank/DDBJ whole genome shotgun (WGS) entry which is preliminary data.</text>
</comment>
<organism evidence="3 4">
    <name type="scientific">Plakobranchus ocellatus</name>
    <dbReference type="NCBI Taxonomy" id="259542"/>
    <lineage>
        <taxon>Eukaryota</taxon>
        <taxon>Metazoa</taxon>
        <taxon>Spiralia</taxon>
        <taxon>Lophotrochozoa</taxon>
        <taxon>Mollusca</taxon>
        <taxon>Gastropoda</taxon>
        <taxon>Heterobranchia</taxon>
        <taxon>Euthyneura</taxon>
        <taxon>Panpulmonata</taxon>
        <taxon>Sacoglossa</taxon>
        <taxon>Placobranchoidea</taxon>
        <taxon>Plakobranchidae</taxon>
        <taxon>Plakobranchus</taxon>
    </lineage>
</organism>
<dbReference type="InterPro" id="IPR036445">
    <property type="entry name" value="GPCR_2_extracell_dom_sf"/>
</dbReference>
<accession>A0AAV4DKU2</accession>
<sequence>MSATSLSSVTLSPLIDIRTSECNIRDRLLSPSDFNFYACAMCIFYLYHLHSDEPNPRNIAQVDSETNEIIFLKSKRHTPGTRALVTAANVSRICNGDPHCWKLEDCCKKAVSCCEMQRNARRASYKDDLVIDNRTCPEIWDGFVCFHSEAIGSFGATACPDYLDHYGASPQQGDLRLSDPPSGQGAAGRARTGVKKVPADLRTDSLGGRLIT</sequence>
<dbReference type="AlphaFoldDB" id="A0AAV4DKU2"/>